<organism evidence="1 2">
    <name type="scientific">Cardiocondyla obscurior</name>
    <dbReference type="NCBI Taxonomy" id="286306"/>
    <lineage>
        <taxon>Eukaryota</taxon>
        <taxon>Metazoa</taxon>
        <taxon>Ecdysozoa</taxon>
        <taxon>Arthropoda</taxon>
        <taxon>Hexapoda</taxon>
        <taxon>Insecta</taxon>
        <taxon>Pterygota</taxon>
        <taxon>Neoptera</taxon>
        <taxon>Endopterygota</taxon>
        <taxon>Hymenoptera</taxon>
        <taxon>Apocrita</taxon>
        <taxon>Aculeata</taxon>
        <taxon>Formicoidea</taxon>
        <taxon>Formicidae</taxon>
        <taxon>Myrmicinae</taxon>
        <taxon>Cardiocondyla</taxon>
    </lineage>
</organism>
<evidence type="ECO:0000313" key="2">
    <source>
        <dbReference type="Proteomes" id="UP001430953"/>
    </source>
</evidence>
<gene>
    <name evidence="1" type="ORF">PUN28_013641</name>
</gene>
<protein>
    <submittedName>
        <fullName evidence="1">Uncharacterized protein</fullName>
    </submittedName>
</protein>
<name>A0AAW2F2A8_9HYME</name>
<evidence type="ECO:0000313" key="1">
    <source>
        <dbReference type="EMBL" id="KAL0110136.1"/>
    </source>
</evidence>
<accession>A0AAW2F2A8</accession>
<dbReference type="EMBL" id="JADYXP020000014">
    <property type="protein sequence ID" value="KAL0110136.1"/>
    <property type="molecule type" value="Genomic_DNA"/>
</dbReference>
<dbReference type="Proteomes" id="UP001430953">
    <property type="component" value="Unassembled WGS sequence"/>
</dbReference>
<keyword evidence="2" id="KW-1185">Reference proteome</keyword>
<proteinExistence type="predicted"/>
<sequence length="54" mass="6277">MESLGETRFCPVIICLFTACIFTHVHFARGTKIRCGKIKFRPRRKTFLAKVFSL</sequence>
<comment type="caution">
    <text evidence="1">The sequence shown here is derived from an EMBL/GenBank/DDBJ whole genome shotgun (WGS) entry which is preliminary data.</text>
</comment>
<dbReference type="AlphaFoldDB" id="A0AAW2F2A8"/>
<reference evidence="1 2" key="1">
    <citation type="submission" date="2023-03" db="EMBL/GenBank/DDBJ databases">
        <title>High recombination rates correlate with genetic variation in Cardiocondyla obscurior ants.</title>
        <authorList>
            <person name="Errbii M."/>
        </authorList>
    </citation>
    <scope>NUCLEOTIDE SEQUENCE [LARGE SCALE GENOMIC DNA]</scope>
    <source>
        <strain evidence="1">Alpha-2009</strain>
        <tissue evidence="1">Whole body</tissue>
    </source>
</reference>